<dbReference type="Gene3D" id="1.25.40.10">
    <property type="entry name" value="Tetratricopeptide repeat domain"/>
    <property type="match status" value="1"/>
</dbReference>
<name>A0A139AJY7_GONPJ</name>
<accession>A0A139AJY7</accession>
<reference evidence="1 2" key="1">
    <citation type="journal article" date="2015" name="Genome Biol. Evol.">
        <title>Phylogenomic analyses indicate that early fungi evolved digesting cell walls of algal ancestors of land plants.</title>
        <authorList>
            <person name="Chang Y."/>
            <person name="Wang S."/>
            <person name="Sekimoto S."/>
            <person name="Aerts A.L."/>
            <person name="Choi C."/>
            <person name="Clum A."/>
            <person name="LaButti K.M."/>
            <person name="Lindquist E.A."/>
            <person name="Yee Ngan C."/>
            <person name="Ohm R.A."/>
            <person name="Salamov A.A."/>
            <person name="Grigoriev I.V."/>
            <person name="Spatafora J.W."/>
            <person name="Berbee M.L."/>
        </authorList>
    </citation>
    <scope>NUCLEOTIDE SEQUENCE [LARGE SCALE GENOMIC DNA]</scope>
    <source>
        <strain evidence="1 2">JEL478</strain>
    </source>
</reference>
<protein>
    <recommendedName>
        <fullName evidence="3">TPR-like protein</fullName>
    </recommendedName>
</protein>
<gene>
    <name evidence="1" type="ORF">M427DRAFT_133564</name>
</gene>
<keyword evidence="2" id="KW-1185">Reference proteome</keyword>
<sequence length="113" mass="13393">MTTSELIEWFTKRAGRAPEAWDVWKVAKEFFQLGAYSRALACLQHYVALPAATNQGRHLLAYCYLNLGEIEYALREFKKSARDGYNEDWQFVVELTFELEERNRLERQREIRA</sequence>
<dbReference type="InterPro" id="IPR011990">
    <property type="entry name" value="TPR-like_helical_dom_sf"/>
</dbReference>
<evidence type="ECO:0000313" key="1">
    <source>
        <dbReference type="EMBL" id="KXS17089.1"/>
    </source>
</evidence>
<organism evidence="1 2">
    <name type="scientific">Gonapodya prolifera (strain JEL478)</name>
    <name type="common">Monoblepharis prolifera</name>
    <dbReference type="NCBI Taxonomy" id="1344416"/>
    <lineage>
        <taxon>Eukaryota</taxon>
        <taxon>Fungi</taxon>
        <taxon>Fungi incertae sedis</taxon>
        <taxon>Chytridiomycota</taxon>
        <taxon>Chytridiomycota incertae sedis</taxon>
        <taxon>Monoblepharidomycetes</taxon>
        <taxon>Monoblepharidales</taxon>
        <taxon>Gonapodyaceae</taxon>
        <taxon>Gonapodya</taxon>
    </lineage>
</organism>
<dbReference type="EMBL" id="KQ965748">
    <property type="protein sequence ID" value="KXS17089.1"/>
    <property type="molecule type" value="Genomic_DNA"/>
</dbReference>
<evidence type="ECO:0000313" key="2">
    <source>
        <dbReference type="Proteomes" id="UP000070544"/>
    </source>
</evidence>
<proteinExistence type="predicted"/>
<dbReference type="AlphaFoldDB" id="A0A139AJY7"/>
<dbReference type="SUPFAM" id="SSF48452">
    <property type="entry name" value="TPR-like"/>
    <property type="match status" value="1"/>
</dbReference>
<dbReference type="Proteomes" id="UP000070544">
    <property type="component" value="Unassembled WGS sequence"/>
</dbReference>
<dbReference type="OMA" id="LACLQHY"/>
<dbReference type="OrthoDB" id="2094240at2759"/>
<evidence type="ECO:0008006" key="3">
    <source>
        <dbReference type="Google" id="ProtNLM"/>
    </source>
</evidence>